<evidence type="ECO:0000256" key="1">
    <source>
        <dbReference type="SAM" id="MobiDB-lite"/>
    </source>
</evidence>
<organism evidence="2 3">
    <name type="scientific">Parasponia andersonii</name>
    <name type="common">Sponia andersonii</name>
    <dbReference type="NCBI Taxonomy" id="3476"/>
    <lineage>
        <taxon>Eukaryota</taxon>
        <taxon>Viridiplantae</taxon>
        <taxon>Streptophyta</taxon>
        <taxon>Embryophyta</taxon>
        <taxon>Tracheophyta</taxon>
        <taxon>Spermatophyta</taxon>
        <taxon>Magnoliopsida</taxon>
        <taxon>eudicotyledons</taxon>
        <taxon>Gunneridae</taxon>
        <taxon>Pentapetalae</taxon>
        <taxon>rosids</taxon>
        <taxon>fabids</taxon>
        <taxon>Rosales</taxon>
        <taxon>Cannabaceae</taxon>
        <taxon>Parasponia</taxon>
    </lineage>
</organism>
<gene>
    <name evidence="2" type="ORF">PanWU01x14_213450</name>
</gene>
<keyword evidence="3" id="KW-1185">Reference proteome</keyword>
<proteinExistence type="predicted"/>
<comment type="caution">
    <text evidence="2">The sequence shown here is derived from an EMBL/GenBank/DDBJ whole genome shotgun (WGS) entry which is preliminary data.</text>
</comment>
<evidence type="ECO:0000313" key="2">
    <source>
        <dbReference type="EMBL" id="PON51775.1"/>
    </source>
</evidence>
<dbReference type="Proteomes" id="UP000237105">
    <property type="component" value="Unassembled WGS sequence"/>
</dbReference>
<dbReference type="AlphaFoldDB" id="A0A2P5BSN3"/>
<evidence type="ECO:0000313" key="3">
    <source>
        <dbReference type="Proteomes" id="UP000237105"/>
    </source>
</evidence>
<name>A0A2P5BSN3_PARAD</name>
<dbReference type="EMBL" id="JXTB01000228">
    <property type="protein sequence ID" value="PON51775.1"/>
    <property type="molecule type" value="Genomic_DNA"/>
</dbReference>
<dbReference type="OrthoDB" id="10414472at2759"/>
<reference evidence="3" key="1">
    <citation type="submission" date="2016-06" db="EMBL/GenBank/DDBJ databases">
        <title>Parallel loss of symbiosis genes in relatives of nitrogen-fixing non-legume Parasponia.</title>
        <authorList>
            <person name="Van Velzen R."/>
            <person name="Holmer R."/>
            <person name="Bu F."/>
            <person name="Rutten L."/>
            <person name="Van Zeijl A."/>
            <person name="Liu W."/>
            <person name="Santuari L."/>
            <person name="Cao Q."/>
            <person name="Sharma T."/>
            <person name="Shen D."/>
            <person name="Roswanjaya Y."/>
            <person name="Wardhani T."/>
            <person name="Kalhor M.S."/>
            <person name="Jansen J."/>
            <person name="Van den Hoogen J."/>
            <person name="Gungor B."/>
            <person name="Hartog M."/>
            <person name="Hontelez J."/>
            <person name="Verver J."/>
            <person name="Yang W.-C."/>
            <person name="Schijlen E."/>
            <person name="Repin R."/>
            <person name="Schilthuizen M."/>
            <person name="Schranz E."/>
            <person name="Heidstra R."/>
            <person name="Miyata K."/>
            <person name="Fedorova E."/>
            <person name="Kohlen W."/>
            <person name="Bisseling T."/>
            <person name="Smit S."/>
            <person name="Geurts R."/>
        </authorList>
    </citation>
    <scope>NUCLEOTIDE SEQUENCE [LARGE SCALE GENOMIC DNA]</scope>
    <source>
        <strain evidence="3">cv. WU1-14</strain>
    </source>
</reference>
<sequence>MEKNIYASGKEHMDLCLISKILGNQSENFDGLGSMEDRQSILVRDRGLSRTNFNLGQAEKDWGGGSYELQPGSLLDTEL</sequence>
<protein>
    <submittedName>
        <fullName evidence="2">Uncharacterized protein</fullName>
    </submittedName>
</protein>
<accession>A0A2P5BSN3</accession>
<feature type="region of interest" description="Disordered" evidence="1">
    <location>
        <begin position="58"/>
        <end position="79"/>
    </location>
</feature>